<keyword evidence="6" id="KW-1185">Reference proteome</keyword>
<sequence>MAALLVIAHAPLASSLRAVAAHVYPDCGAGLAALDVEPGMQPEQVVEAARALLAQLGASEALILVDVFGATPCNAALELADGVSARVVAGVNVPMLWRTLCYAHLPLDELVARAVAGGTQGVMQVGGARRQNQAAPLAPHDQDPHHHQQ</sequence>
<reference evidence="5" key="2">
    <citation type="journal article" date="2020" name="Microorganisms">
        <title>Osmotic Adaptation and Compatible Solute Biosynthesis of Phototrophic Bacteria as Revealed from Genome Analyses.</title>
        <authorList>
            <person name="Imhoff J.F."/>
            <person name="Rahn T."/>
            <person name="Kunzel S."/>
            <person name="Keller A."/>
            <person name="Neulinger S.C."/>
        </authorList>
    </citation>
    <scope>NUCLEOTIDE SEQUENCE</scope>
    <source>
        <strain evidence="5">IM 151</strain>
    </source>
</reference>
<dbReference type="PROSITE" id="PS51096">
    <property type="entry name" value="PTS_EIIA_TYPE_4"/>
    <property type="match status" value="1"/>
</dbReference>
<gene>
    <name evidence="5" type="ORF">CKO43_12015</name>
</gene>
<evidence type="ECO:0000313" key="5">
    <source>
        <dbReference type="EMBL" id="MBK1713503.1"/>
    </source>
</evidence>
<dbReference type="Gene3D" id="3.40.50.510">
    <property type="entry name" value="Phosphotransferase system, mannose-type IIA component"/>
    <property type="match status" value="1"/>
</dbReference>
<dbReference type="InterPro" id="IPR004701">
    <property type="entry name" value="PTS_EIIA_man-typ"/>
</dbReference>
<dbReference type="InterPro" id="IPR036662">
    <property type="entry name" value="PTS_EIIA_man-typ_sf"/>
</dbReference>
<feature type="signal peptide" evidence="3">
    <location>
        <begin position="1"/>
        <end position="20"/>
    </location>
</feature>
<evidence type="ECO:0000259" key="4">
    <source>
        <dbReference type="PROSITE" id="PS51096"/>
    </source>
</evidence>
<feature type="compositionally biased region" description="Basic and acidic residues" evidence="2">
    <location>
        <begin position="140"/>
        <end position="149"/>
    </location>
</feature>
<dbReference type="Pfam" id="PF03610">
    <property type="entry name" value="EIIA-man"/>
    <property type="match status" value="1"/>
</dbReference>
<protein>
    <submittedName>
        <fullName evidence="5">PTS fructose transporter subunit IIA</fullName>
    </submittedName>
</protein>
<dbReference type="RefSeq" id="WP_200230059.1">
    <property type="nucleotide sequence ID" value="NZ_NRRT01000042.1"/>
</dbReference>
<dbReference type="Proteomes" id="UP001041814">
    <property type="component" value="Unassembled WGS sequence"/>
</dbReference>
<feature type="domain" description="PTS EIIA type-4" evidence="4">
    <location>
        <begin position="1"/>
        <end position="122"/>
    </location>
</feature>
<dbReference type="PANTHER" id="PTHR33799:SF1">
    <property type="entry name" value="PTS SYSTEM MANNOSE-SPECIFIC EIIAB COMPONENT-RELATED"/>
    <property type="match status" value="1"/>
</dbReference>
<evidence type="ECO:0000313" key="6">
    <source>
        <dbReference type="Proteomes" id="UP001041814"/>
    </source>
</evidence>
<comment type="caution">
    <text evidence="5">The sequence shown here is derived from an EMBL/GenBank/DDBJ whole genome shotgun (WGS) entry which is preliminary data.</text>
</comment>
<evidence type="ECO:0000256" key="3">
    <source>
        <dbReference type="SAM" id="SignalP"/>
    </source>
</evidence>
<dbReference type="SUPFAM" id="SSF53062">
    <property type="entry name" value="PTS system fructose IIA component-like"/>
    <property type="match status" value="1"/>
</dbReference>
<feature type="region of interest" description="Disordered" evidence="2">
    <location>
        <begin position="127"/>
        <end position="149"/>
    </location>
</feature>
<keyword evidence="1" id="KW-0808">Transferase</keyword>
<reference evidence="5" key="1">
    <citation type="submission" date="2017-08" db="EMBL/GenBank/DDBJ databases">
        <authorList>
            <person name="Imhoff J.F."/>
            <person name="Rahn T."/>
            <person name="Kuenzel S."/>
            <person name="Neulinger S.C."/>
        </authorList>
    </citation>
    <scope>NUCLEOTIDE SEQUENCE</scope>
    <source>
        <strain evidence="5">IM 151</strain>
    </source>
</reference>
<dbReference type="PANTHER" id="PTHR33799">
    <property type="entry name" value="PTS PERMEASE-RELATED-RELATED"/>
    <property type="match status" value="1"/>
</dbReference>
<keyword evidence="3" id="KW-0732">Signal</keyword>
<name>A0ABS1DUU0_RUBGE</name>
<organism evidence="5 6">
    <name type="scientific">Rubrivivax gelatinosus</name>
    <name type="common">Rhodocyclus gelatinosus</name>
    <name type="synonym">Rhodopseudomonas gelatinosa</name>
    <dbReference type="NCBI Taxonomy" id="28068"/>
    <lineage>
        <taxon>Bacteria</taxon>
        <taxon>Pseudomonadati</taxon>
        <taxon>Pseudomonadota</taxon>
        <taxon>Betaproteobacteria</taxon>
        <taxon>Burkholderiales</taxon>
        <taxon>Sphaerotilaceae</taxon>
        <taxon>Rubrivivax</taxon>
    </lineage>
</organism>
<accession>A0ABS1DUU0</accession>
<proteinExistence type="predicted"/>
<dbReference type="EMBL" id="NRRU01000039">
    <property type="protein sequence ID" value="MBK1713503.1"/>
    <property type="molecule type" value="Genomic_DNA"/>
</dbReference>
<feature type="chain" id="PRO_5045166002" evidence="3">
    <location>
        <begin position="21"/>
        <end position="149"/>
    </location>
</feature>
<dbReference type="InterPro" id="IPR051471">
    <property type="entry name" value="Bacterial_PTS_sugar_comp"/>
</dbReference>
<evidence type="ECO:0000256" key="1">
    <source>
        <dbReference type="ARBA" id="ARBA00022679"/>
    </source>
</evidence>
<evidence type="ECO:0000256" key="2">
    <source>
        <dbReference type="SAM" id="MobiDB-lite"/>
    </source>
</evidence>